<accession>A0A202E7I0</accession>
<evidence type="ECO:0000313" key="4">
    <source>
        <dbReference type="Proteomes" id="UP000196084"/>
    </source>
</evidence>
<dbReference type="SUPFAM" id="SSF52402">
    <property type="entry name" value="Adenine nucleotide alpha hydrolases-like"/>
    <property type="match status" value="1"/>
</dbReference>
<dbReference type="PANTHER" id="PTHR46268:SF6">
    <property type="entry name" value="UNIVERSAL STRESS PROTEIN UP12"/>
    <property type="match status" value="1"/>
</dbReference>
<dbReference type="InterPro" id="IPR014729">
    <property type="entry name" value="Rossmann-like_a/b/a_fold"/>
</dbReference>
<dbReference type="Gene3D" id="3.40.50.620">
    <property type="entry name" value="HUPs"/>
    <property type="match status" value="1"/>
</dbReference>
<keyword evidence="4" id="KW-1185">Reference proteome</keyword>
<protein>
    <submittedName>
        <fullName evidence="3">Stress protein</fullName>
    </submittedName>
</protein>
<dbReference type="AlphaFoldDB" id="A0A202E7I0"/>
<dbReference type="PANTHER" id="PTHR46268">
    <property type="entry name" value="STRESS RESPONSE PROTEIN NHAX"/>
    <property type="match status" value="1"/>
</dbReference>
<dbReference type="OrthoDB" id="307404at2157"/>
<dbReference type="Proteomes" id="UP000196084">
    <property type="component" value="Unassembled WGS sequence"/>
</dbReference>
<dbReference type="Pfam" id="PF00582">
    <property type="entry name" value="Usp"/>
    <property type="match status" value="1"/>
</dbReference>
<comment type="caution">
    <text evidence="3">The sequence shown here is derived from an EMBL/GenBank/DDBJ whole genome shotgun (WGS) entry which is preliminary data.</text>
</comment>
<gene>
    <name evidence="3" type="ORF">B2G88_07060</name>
</gene>
<dbReference type="EMBL" id="MWPH01000002">
    <property type="protein sequence ID" value="OVE84174.1"/>
    <property type="molecule type" value="Genomic_DNA"/>
</dbReference>
<dbReference type="CDD" id="cd00293">
    <property type="entry name" value="USP-like"/>
    <property type="match status" value="1"/>
</dbReference>
<dbReference type="InterPro" id="IPR006016">
    <property type="entry name" value="UspA"/>
</dbReference>
<evidence type="ECO:0000313" key="3">
    <source>
        <dbReference type="EMBL" id="OVE84174.1"/>
    </source>
</evidence>
<organism evidence="3 4">
    <name type="scientific">Natronolimnobius baerhuensis</name>
    <dbReference type="NCBI Taxonomy" id="253108"/>
    <lineage>
        <taxon>Archaea</taxon>
        <taxon>Methanobacteriati</taxon>
        <taxon>Methanobacteriota</taxon>
        <taxon>Stenosarchaea group</taxon>
        <taxon>Halobacteria</taxon>
        <taxon>Halobacteriales</taxon>
        <taxon>Natrialbaceae</taxon>
        <taxon>Natronolimnobius</taxon>
    </lineage>
</organism>
<name>A0A202E7I0_9EURY</name>
<reference evidence="3 4" key="1">
    <citation type="submission" date="2017-02" db="EMBL/GenBank/DDBJ databases">
        <title>Natronthermophilus aegyptiacus gen. nov.,sp. nov., an aerobic, extremely halophilic alkalithermophilic archaeon isolated from the athalassohaline Wadi An Natrun, Egypt.</title>
        <authorList>
            <person name="Zhao B."/>
        </authorList>
    </citation>
    <scope>NUCLEOTIDE SEQUENCE [LARGE SCALE GENOMIC DNA]</scope>
    <source>
        <strain evidence="3 4">CGMCC 1.3597</strain>
    </source>
</reference>
<comment type="similarity">
    <text evidence="1">Belongs to the universal stress protein A family.</text>
</comment>
<sequence>MPIVAAVDQSDRAAVVVERAADLAEKYDTELHVLHVGHPTSDFTEVSADAMREQHEVTAKTTIEKTQNAATAVAYDIATMVDGLENTDYKAVGLVGDPAEVIRSYATEHDAEYIVVCGRHRRPLGQALFGSVTQALLLNANRPVVAVPYEDDEA</sequence>
<proteinExistence type="inferred from homology"/>
<dbReference type="RefSeq" id="WP_054863377.1">
    <property type="nucleotide sequence ID" value="NZ_MWPH01000002.1"/>
</dbReference>
<feature type="domain" description="UspA" evidence="2">
    <location>
        <begin position="2"/>
        <end position="148"/>
    </location>
</feature>
<evidence type="ECO:0000259" key="2">
    <source>
        <dbReference type="Pfam" id="PF00582"/>
    </source>
</evidence>
<evidence type="ECO:0000256" key="1">
    <source>
        <dbReference type="ARBA" id="ARBA00008791"/>
    </source>
</evidence>